<dbReference type="PANTHER" id="PTHR12246">
    <property type="entry name" value="PALMITOYLTRANSFERASE ZDHHC16"/>
    <property type="match status" value="1"/>
</dbReference>
<evidence type="ECO:0000313" key="11">
    <source>
        <dbReference type="RefSeq" id="XP_013387525.1"/>
    </source>
</evidence>
<dbReference type="RefSeq" id="XP_013387525.1">
    <property type="nucleotide sequence ID" value="XM_013532071.1"/>
</dbReference>
<accession>A0A1S3HN94</accession>
<evidence type="ECO:0000256" key="3">
    <source>
        <dbReference type="ARBA" id="ARBA00022692"/>
    </source>
</evidence>
<keyword evidence="10" id="KW-1185">Reference proteome</keyword>
<dbReference type="RefSeq" id="XP_013387527.1">
    <property type="nucleotide sequence ID" value="XM_013532073.1"/>
</dbReference>
<gene>
    <name evidence="11 12" type="primary">LOC106156697</name>
</gene>
<protein>
    <recommendedName>
        <fullName evidence="7">Palmitoyltransferase</fullName>
        <ecNumber evidence="7">2.3.1.225</ecNumber>
    </recommendedName>
</protein>
<dbReference type="Proteomes" id="UP000085678">
    <property type="component" value="Unplaced"/>
</dbReference>
<evidence type="ECO:0000313" key="10">
    <source>
        <dbReference type="Proteomes" id="UP000085678"/>
    </source>
</evidence>
<dbReference type="InterPro" id="IPR001594">
    <property type="entry name" value="Palmitoyltrfase_DHHC"/>
</dbReference>
<feature type="domain" description="Palmitoyltransferase DHHC" evidence="9">
    <location>
        <begin position="124"/>
        <end position="246"/>
    </location>
</feature>
<dbReference type="GO" id="GO:0016020">
    <property type="term" value="C:membrane"/>
    <property type="evidence" value="ECO:0007669"/>
    <property type="project" value="UniProtKB-SubCell"/>
</dbReference>
<keyword evidence="5 7" id="KW-0472">Membrane</keyword>
<keyword evidence="4 7" id="KW-1133">Transmembrane helix</keyword>
<feature type="transmembrane region" description="Helical" evidence="7">
    <location>
        <begin position="50"/>
        <end position="68"/>
    </location>
</feature>
<evidence type="ECO:0000259" key="9">
    <source>
        <dbReference type="Pfam" id="PF01529"/>
    </source>
</evidence>
<dbReference type="GO" id="GO:0019706">
    <property type="term" value="F:protein-cysteine S-palmitoyltransferase activity"/>
    <property type="evidence" value="ECO:0007669"/>
    <property type="project" value="UniProtKB-EC"/>
</dbReference>
<feature type="transmembrane region" description="Helical" evidence="7">
    <location>
        <begin position="170"/>
        <end position="190"/>
    </location>
</feature>
<dbReference type="InterPro" id="IPR039859">
    <property type="entry name" value="PFA4/ZDH16/20/ERF2-like"/>
</dbReference>
<reference evidence="11 12" key="1">
    <citation type="submission" date="2025-04" db="UniProtKB">
        <authorList>
            <consortium name="RefSeq"/>
        </authorList>
    </citation>
    <scope>IDENTIFICATION</scope>
    <source>
        <tissue evidence="11 12">Gonads</tissue>
    </source>
</reference>
<dbReference type="OrthoDB" id="9909019at2759"/>
<dbReference type="Pfam" id="PF01529">
    <property type="entry name" value="DHHC"/>
    <property type="match status" value="1"/>
</dbReference>
<comment type="catalytic activity">
    <reaction evidence="7">
        <text>L-cysteinyl-[protein] + hexadecanoyl-CoA = S-hexadecanoyl-L-cysteinyl-[protein] + CoA</text>
        <dbReference type="Rhea" id="RHEA:36683"/>
        <dbReference type="Rhea" id="RHEA-COMP:10131"/>
        <dbReference type="Rhea" id="RHEA-COMP:11032"/>
        <dbReference type="ChEBI" id="CHEBI:29950"/>
        <dbReference type="ChEBI" id="CHEBI:57287"/>
        <dbReference type="ChEBI" id="CHEBI:57379"/>
        <dbReference type="ChEBI" id="CHEBI:74151"/>
        <dbReference type="EC" id="2.3.1.225"/>
    </reaction>
</comment>
<evidence type="ECO:0000256" key="5">
    <source>
        <dbReference type="ARBA" id="ARBA00023136"/>
    </source>
</evidence>
<evidence type="ECO:0000256" key="4">
    <source>
        <dbReference type="ARBA" id="ARBA00022989"/>
    </source>
</evidence>
<sequence length="368" mass="42349">MPPAPVRWCMALVRWFPVVFITAVVVWSYYAYVIYMCFVSGVVDTVAEQVILLLLYHPFFLFFGWSYWQAIYTEPGKTPKQFYLSEQDVARFESSENEEQQRQILAKLVRDRNLPVQCRTATGAYRYCEKCKCIKPDRAHHCSMCGTCILKMDHHCPWVNNCVSFTNYKFFVIFLGYALLYCLYVTLTVLKYFIRFWTQGGFHNDLGRFHILFLFFASVMFSISLISLFGYHVFLTLHNRSTLESFRAPIFRSGPDKNGFSLGKRANFQEIFGDDRKKWFLPVFTSLGDGLSFPTRVDANVASSYNTMSETNPATASPSFGDGVTYPTRTEDIDSDTLLGARQRWAEEGGEEETSPVGASKVHLINER</sequence>
<feature type="region of interest" description="Disordered" evidence="8">
    <location>
        <begin position="309"/>
        <end position="333"/>
    </location>
</feature>
<organism evidence="10 11">
    <name type="scientific">Lingula anatina</name>
    <name type="common">Brachiopod</name>
    <name type="synonym">Lingula unguis</name>
    <dbReference type="NCBI Taxonomy" id="7574"/>
    <lineage>
        <taxon>Eukaryota</taxon>
        <taxon>Metazoa</taxon>
        <taxon>Spiralia</taxon>
        <taxon>Lophotrochozoa</taxon>
        <taxon>Brachiopoda</taxon>
        <taxon>Linguliformea</taxon>
        <taxon>Lingulata</taxon>
        <taxon>Lingulida</taxon>
        <taxon>Linguloidea</taxon>
        <taxon>Lingulidae</taxon>
        <taxon>Lingula</taxon>
    </lineage>
</organism>
<keyword evidence="3 7" id="KW-0812">Transmembrane</keyword>
<feature type="compositionally biased region" description="Polar residues" evidence="8">
    <location>
        <begin position="309"/>
        <end position="318"/>
    </location>
</feature>
<evidence type="ECO:0000256" key="1">
    <source>
        <dbReference type="ARBA" id="ARBA00004141"/>
    </source>
</evidence>
<name>A0A1S3HN94_LINAN</name>
<feature type="transmembrane region" description="Helical" evidence="7">
    <location>
        <begin position="211"/>
        <end position="234"/>
    </location>
</feature>
<keyword evidence="6 7" id="KW-0012">Acyltransferase</keyword>
<evidence type="ECO:0000256" key="7">
    <source>
        <dbReference type="RuleBase" id="RU079119"/>
    </source>
</evidence>
<dbReference type="EC" id="2.3.1.225" evidence="7"/>
<comment type="subcellular location">
    <subcellularLocation>
        <location evidence="1">Membrane</location>
        <topology evidence="1">Multi-pass membrane protein</topology>
    </subcellularLocation>
</comment>
<evidence type="ECO:0000313" key="12">
    <source>
        <dbReference type="RefSeq" id="XP_013387527.1"/>
    </source>
</evidence>
<proteinExistence type="inferred from homology"/>
<evidence type="ECO:0000256" key="8">
    <source>
        <dbReference type="SAM" id="MobiDB-lite"/>
    </source>
</evidence>
<dbReference type="AlphaFoldDB" id="A0A1S3HN94"/>
<comment type="domain">
    <text evidence="7">The DHHC domain is required for palmitoyltransferase activity.</text>
</comment>
<feature type="transmembrane region" description="Helical" evidence="7">
    <location>
        <begin position="15"/>
        <end position="38"/>
    </location>
</feature>
<evidence type="ECO:0000256" key="2">
    <source>
        <dbReference type="ARBA" id="ARBA00022679"/>
    </source>
</evidence>
<feature type="region of interest" description="Disordered" evidence="8">
    <location>
        <begin position="345"/>
        <end position="368"/>
    </location>
</feature>
<dbReference type="GeneID" id="106156697"/>
<dbReference type="PROSITE" id="PS50216">
    <property type="entry name" value="DHHC"/>
    <property type="match status" value="1"/>
</dbReference>
<dbReference type="STRING" id="7574.A0A1S3HN94"/>
<evidence type="ECO:0000256" key="6">
    <source>
        <dbReference type="ARBA" id="ARBA00023315"/>
    </source>
</evidence>
<comment type="similarity">
    <text evidence="7">Belongs to the DHHC palmitoyltransferase family.</text>
</comment>
<keyword evidence="2 7" id="KW-0808">Transferase</keyword>